<dbReference type="PANTHER" id="PTHR12661">
    <property type="entry name" value="PETER PAN-RELATED"/>
    <property type="match status" value="1"/>
</dbReference>
<feature type="domain" description="Brix" evidence="2">
    <location>
        <begin position="32"/>
        <end position="346"/>
    </location>
</feature>
<accession>A0A9P8W3G3</accession>
<dbReference type="EMBL" id="JAGPYM010000012">
    <property type="protein sequence ID" value="KAH6888472.1"/>
    <property type="molecule type" value="Genomic_DNA"/>
</dbReference>
<feature type="region of interest" description="Disordered" evidence="1">
    <location>
        <begin position="1"/>
        <end position="28"/>
    </location>
</feature>
<comment type="caution">
    <text evidence="3">The sequence shown here is derived from an EMBL/GenBank/DDBJ whole genome shotgun (WGS) entry which is preliminary data.</text>
</comment>
<dbReference type="Proteomes" id="UP000777438">
    <property type="component" value="Unassembled WGS sequence"/>
</dbReference>
<feature type="compositionally biased region" description="Acidic residues" evidence="1">
    <location>
        <begin position="402"/>
        <end position="422"/>
    </location>
</feature>
<dbReference type="SMART" id="SM00879">
    <property type="entry name" value="Brix"/>
    <property type="match status" value="1"/>
</dbReference>
<dbReference type="GO" id="GO:0030687">
    <property type="term" value="C:preribosome, large subunit precursor"/>
    <property type="evidence" value="ECO:0007669"/>
    <property type="project" value="TreeGrafter"/>
</dbReference>
<dbReference type="AlphaFoldDB" id="A0A9P8W3G3"/>
<evidence type="ECO:0000313" key="3">
    <source>
        <dbReference type="EMBL" id="KAH6888472.1"/>
    </source>
</evidence>
<keyword evidence="4" id="KW-1185">Reference proteome</keyword>
<reference evidence="3 4" key="1">
    <citation type="journal article" date="2021" name="Nat. Commun.">
        <title>Genetic determinants of endophytism in the Arabidopsis root mycobiome.</title>
        <authorList>
            <person name="Mesny F."/>
            <person name="Miyauchi S."/>
            <person name="Thiergart T."/>
            <person name="Pickel B."/>
            <person name="Atanasova L."/>
            <person name="Karlsson M."/>
            <person name="Huettel B."/>
            <person name="Barry K.W."/>
            <person name="Haridas S."/>
            <person name="Chen C."/>
            <person name="Bauer D."/>
            <person name="Andreopoulos W."/>
            <person name="Pangilinan J."/>
            <person name="LaButti K."/>
            <person name="Riley R."/>
            <person name="Lipzen A."/>
            <person name="Clum A."/>
            <person name="Drula E."/>
            <person name="Henrissat B."/>
            <person name="Kohler A."/>
            <person name="Grigoriev I.V."/>
            <person name="Martin F.M."/>
            <person name="Hacquard S."/>
        </authorList>
    </citation>
    <scope>NUCLEOTIDE SEQUENCE [LARGE SCALE GENOMIC DNA]</scope>
    <source>
        <strain evidence="3 4">MPI-CAGE-CH-0241</strain>
    </source>
</reference>
<protein>
    <submittedName>
        <fullName evidence="3">Brix domain-containing protein</fullName>
    </submittedName>
</protein>
<dbReference type="InterPro" id="IPR045112">
    <property type="entry name" value="PPAN-like"/>
</dbReference>
<sequence length="453" mass="50904">MARKRTKKRTHVGANNPEVDSAGHANSKNPKSLVIRIGAGEVGSSVSQLAADVRKVMEPGTASRLKERRGNRLRDYTVMCGPLGITHMMLFSRSEGGNTNLRVALAPRGPTLNFRVENYSLCKDVQRSQRHPKGSGKEFITPPLLVMNNFTRPDSDHKSKVPRHLETLTTTVFQSLFPPINPQATPLKSIRRVLLLQREQSEEDDGTFIVNFRHYAITTRSTGVSKPLRRLNAAEQFLSSKTSRKGKMPNLGKLEDIADYMIGGENGEGYVTDATSGSELESDNEIEVVGSTTRKVLSAKARLAAAQNDAEPEEEEENVERRAVKLVELGPRMRLRLTKVEEGLCSGKVMWHEYIHKSKAEIKELEKRWEKRNQQKEARRKEQKANVERKKKAKAESGGKGDDDEDDDDEYYTDMDVDDFDSEGLAGDAEYKVNEKMEEDGEWEDEAEEIANS</sequence>
<dbReference type="InterPro" id="IPR007109">
    <property type="entry name" value="Brix"/>
</dbReference>
<organism evidence="3 4">
    <name type="scientific">Thelonectria olida</name>
    <dbReference type="NCBI Taxonomy" id="1576542"/>
    <lineage>
        <taxon>Eukaryota</taxon>
        <taxon>Fungi</taxon>
        <taxon>Dikarya</taxon>
        <taxon>Ascomycota</taxon>
        <taxon>Pezizomycotina</taxon>
        <taxon>Sordariomycetes</taxon>
        <taxon>Hypocreomycetidae</taxon>
        <taxon>Hypocreales</taxon>
        <taxon>Nectriaceae</taxon>
        <taxon>Thelonectria</taxon>
    </lineage>
</organism>
<dbReference type="GO" id="GO:0019843">
    <property type="term" value="F:rRNA binding"/>
    <property type="evidence" value="ECO:0007669"/>
    <property type="project" value="InterPro"/>
</dbReference>
<dbReference type="PROSITE" id="PS50833">
    <property type="entry name" value="BRIX"/>
    <property type="match status" value="1"/>
</dbReference>
<feature type="compositionally biased region" description="Acidic residues" evidence="1">
    <location>
        <begin position="437"/>
        <end position="453"/>
    </location>
</feature>
<evidence type="ECO:0000313" key="4">
    <source>
        <dbReference type="Proteomes" id="UP000777438"/>
    </source>
</evidence>
<feature type="compositionally biased region" description="Basic and acidic residues" evidence="1">
    <location>
        <begin position="372"/>
        <end position="401"/>
    </location>
</feature>
<proteinExistence type="predicted"/>
<feature type="compositionally biased region" description="Basic residues" evidence="1">
    <location>
        <begin position="1"/>
        <end position="11"/>
    </location>
</feature>
<dbReference type="GO" id="GO:0006364">
    <property type="term" value="P:rRNA processing"/>
    <property type="evidence" value="ECO:0007669"/>
    <property type="project" value="InterPro"/>
</dbReference>
<dbReference type="Pfam" id="PF04427">
    <property type="entry name" value="Brix"/>
    <property type="match status" value="1"/>
</dbReference>
<evidence type="ECO:0000259" key="2">
    <source>
        <dbReference type="PROSITE" id="PS50833"/>
    </source>
</evidence>
<dbReference type="OrthoDB" id="10261452at2759"/>
<gene>
    <name evidence="3" type="ORF">B0T10DRAFT_538535</name>
</gene>
<dbReference type="PANTHER" id="PTHR12661:SF5">
    <property type="entry name" value="SUPPRESSOR OF SWI4 1 HOMOLOG"/>
    <property type="match status" value="1"/>
</dbReference>
<dbReference type="GO" id="GO:0000027">
    <property type="term" value="P:ribosomal large subunit assembly"/>
    <property type="evidence" value="ECO:0007669"/>
    <property type="project" value="TreeGrafter"/>
</dbReference>
<feature type="region of interest" description="Disordered" evidence="1">
    <location>
        <begin position="372"/>
        <end position="453"/>
    </location>
</feature>
<evidence type="ECO:0000256" key="1">
    <source>
        <dbReference type="SAM" id="MobiDB-lite"/>
    </source>
</evidence>
<name>A0A9P8W3G3_9HYPO</name>